<dbReference type="EMBL" id="GIFC01000768">
    <property type="protein sequence ID" value="MXU82851.1"/>
    <property type="molecule type" value="Transcribed_RNA"/>
</dbReference>
<feature type="chain" id="PRO_5025544618" evidence="1">
    <location>
        <begin position="20"/>
        <end position="71"/>
    </location>
</feature>
<keyword evidence="1" id="KW-0732">Signal</keyword>
<protein>
    <submittedName>
        <fullName evidence="2">Putative secreted protein</fullName>
    </submittedName>
</protein>
<dbReference type="AlphaFoldDB" id="A0A6B0TY24"/>
<accession>A0A6B0TY24</accession>
<evidence type="ECO:0000256" key="1">
    <source>
        <dbReference type="SAM" id="SignalP"/>
    </source>
</evidence>
<sequence length="71" mass="8488">MLSQLRICCIIFYIPFMLCSTFVQTPRGLAHILKTTRQRNLIHHAYATRHRLFPMRLLTTPLNRFKRCQSI</sequence>
<feature type="signal peptide" evidence="1">
    <location>
        <begin position="1"/>
        <end position="19"/>
    </location>
</feature>
<evidence type="ECO:0000313" key="2">
    <source>
        <dbReference type="EMBL" id="MXU82851.1"/>
    </source>
</evidence>
<reference evidence="2" key="1">
    <citation type="submission" date="2019-12" db="EMBL/GenBank/DDBJ databases">
        <title>An insight into the sialome of adult female Ixodes ricinus ticks feeding for 6 days.</title>
        <authorList>
            <person name="Perner J."/>
            <person name="Ribeiro J.M.C."/>
        </authorList>
    </citation>
    <scope>NUCLEOTIDE SEQUENCE</scope>
    <source>
        <strain evidence="2">Semi-engorged</strain>
        <tissue evidence="2">Salivary glands</tissue>
    </source>
</reference>
<name>A0A6B0TY24_IXORI</name>
<organism evidence="2">
    <name type="scientific">Ixodes ricinus</name>
    <name type="common">Common tick</name>
    <name type="synonym">Acarus ricinus</name>
    <dbReference type="NCBI Taxonomy" id="34613"/>
    <lineage>
        <taxon>Eukaryota</taxon>
        <taxon>Metazoa</taxon>
        <taxon>Ecdysozoa</taxon>
        <taxon>Arthropoda</taxon>
        <taxon>Chelicerata</taxon>
        <taxon>Arachnida</taxon>
        <taxon>Acari</taxon>
        <taxon>Parasitiformes</taxon>
        <taxon>Ixodida</taxon>
        <taxon>Ixodoidea</taxon>
        <taxon>Ixodidae</taxon>
        <taxon>Ixodinae</taxon>
        <taxon>Ixodes</taxon>
    </lineage>
</organism>
<proteinExistence type="predicted"/>